<dbReference type="PANTHER" id="PTHR11802">
    <property type="entry name" value="SERINE PROTEASE FAMILY S10 SERINE CARBOXYPEPTIDASE"/>
    <property type="match status" value="1"/>
</dbReference>
<comment type="caution">
    <text evidence="6">The sequence shown here is derived from an EMBL/GenBank/DDBJ whole genome shotgun (WGS) entry which is preliminary data.</text>
</comment>
<evidence type="ECO:0000313" key="6">
    <source>
        <dbReference type="EMBL" id="CAI8028705.1"/>
    </source>
</evidence>
<keyword evidence="4" id="KW-0378">Hydrolase</keyword>
<keyword evidence="5" id="KW-0325">Glycoprotein</keyword>
<dbReference type="Pfam" id="PF00450">
    <property type="entry name" value="Peptidase_S10"/>
    <property type="match status" value="1"/>
</dbReference>
<dbReference type="Gene3D" id="3.40.50.1820">
    <property type="entry name" value="alpha/beta hydrolase"/>
    <property type="match status" value="1"/>
</dbReference>
<dbReference type="SUPFAM" id="SSF53474">
    <property type="entry name" value="alpha/beta-Hydrolases"/>
    <property type="match status" value="1"/>
</dbReference>
<name>A0AA35WW05_GEOBA</name>
<gene>
    <name evidence="6" type="ORF">GBAR_LOCUS16333</name>
</gene>
<evidence type="ECO:0000256" key="2">
    <source>
        <dbReference type="ARBA" id="ARBA00022645"/>
    </source>
</evidence>
<keyword evidence="3" id="KW-0645">Protease</keyword>
<keyword evidence="2 6" id="KW-0121">Carboxypeptidase</keyword>
<evidence type="ECO:0000256" key="3">
    <source>
        <dbReference type="ARBA" id="ARBA00022670"/>
    </source>
</evidence>
<evidence type="ECO:0000313" key="7">
    <source>
        <dbReference type="Proteomes" id="UP001174909"/>
    </source>
</evidence>
<dbReference type="InterPro" id="IPR033124">
    <property type="entry name" value="Ser_caboxypep_his_AS"/>
</dbReference>
<evidence type="ECO:0000256" key="4">
    <source>
        <dbReference type="ARBA" id="ARBA00022801"/>
    </source>
</evidence>
<organism evidence="6 7">
    <name type="scientific">Geodia barretti</name>
    <name type="common">Barrett's horny sponge</name>
    <dbReference type="NCBI Taxonomy" id="519541"/>
    <lineage>
        <taxon>Eukaryota</taxon>
        <taxon>Metazoa</taxon>
        <taxon>Porifera</taxon>
        <taxon>Demospongiae</taxon>
        <taxon>Heteroscleromorpha</taxon>
        <taxon>Tetractinellida</taxon>
        <taxon>Astrophorina</taxon>
        <taxon>Geodiidae</taxon>
        <taxon>Geodia</taxon>
    </lineage>
</organism>
<dbReference type="InterPro" id="IPR029058">
    <property type="entry name" value="AB_hydrolase_fold"/>
</dbReference>
<keyword evidence="7" id="KW-1185">Reference proteome</keyword>
<dbReference type="GO" id="GO:0004185">
    <property type="term" value="F:serine-type carboxypeptidase activity"/>
    <property type="evidence" value="ECO:0007669"/>
    <property type="project" value="InterPro"/>
</dbReference>
<protein>
    <submittedName>
        <fullName evidence="6">Serine carboxypeptidase-like</fullName>
    </submittedName>
</protein>
<evidence type="ECO:0000256" key="1">
    <source>
        <dbReference type="ARBA" id="ARBA00009431"/>
    </source>
</evidence>
<sequence length="221" mass="24424">MLMEGLIDQSTADAAADLYTGCKDLIDLGLYGPAFFECQFIESFVLGAAEIKAGRSINVYDIREKCEHPPLCYNMDNITEFLNKPEVMEDLGVKRKWEACRKIEELLLIGDWVHSFQSAAGIVLGHGRRVVAYSGKDDFICNYLGGKDWVESTKWSGQSAFDNAPFKNWTVSGHLAGSVKTGGGLTFIEVENAGHMVPMNQPEAALVILNKTIHNMPFTPN</sequence>
<proteinExistence type="inferred from homology"/>
<dbReference type="Proteomes" id="UP001174909">
    <property type="component" value="Unassembled WGS sequence"/>
</dbReference>
<dbReference type="PROSITE" id="PS00560">
    <property type="entry name" value="CARBOXYPEPT_SER_HIS"/>
    <property type="match status" value="1"/>
</dbReference>
<dbReference type="InterPro" id="IPR001563">
    <property type="entry name" value="Peptidase_S10"/>
</dbReference>
<comment type="similarity">
    <text evidence="1">Belongs to the peptidase S10 family.</text>
</comment>
<dbReference type="AlphaFoldDB" id="A0AA35WW05"/>
<dbReference type="PANTHER" id="PTHR11802:SF113">
    <property type="entry name" value="SERINE CARBOXYPEPTIDASE CTSA-4.1"/>
    <property type="match status" value="1"/>
</dbReference>
<reference evidence="6" key="1">
    <citation type="submission" date="2023-03" db="EMBL/GenBank/DDBJ databases">
        <authorList>
            <person name="Steffen K."/>
            <person name="Cardenas P."/>
        </authorList>
    </citation>
    <scope>NUCLEOTIDE SEQUENCE</scope>
</reference>
<dbReference type="GO" id="GO:0006508">
    <property type="term" value="P:proteolysis"/>
    <property type="evidence" value="ECO:0007669"/>
    <property type="project" value="UniProtKB-KW"/>
</dbReference>
<evidence type="ECO:0000256" key="5">
    <source>
        <dbReference type="ARBA" id="ARBA00023180"/>
    </source>
</evidence>
<dbReference type="EMBL" id="CASHTH010002356">
    <property type="protein sequence ID" value="CAI8028705.1"/>
    <property type="molecule type" value="Genomic_DNA"/>
</dbReference>
<accession>A0AA35WW05</accession>